<organism evidence="6 7">
    <name type="scientific">Plantactinospora sonchi</name>
    <dbReference type="NCBI Taxonomy" id="1544735"/>
    <lineage>
        <taxon>Bacteria</taxon>
        <taxon>Bacillati</taxon>
        <taxon>Actinomycetota</taxon>
        <taxon>Actinomycetes</taxon>
        <taxon>Micromonosporales</taxon>
        <taxon>Micromonosporaceae</taxon>
        <taxon>Plantactinospora</taxon>
    </lineage>
</organism>
<dbReference type="Proteomes" id="UP001332243">
    <property type="component" value="Unassembled WGS sequence"/>
</dbReference>
<comment type="similarity">
    <text evidence="4">Belongs to the acetyltransferase family. MshD subfamily.</text>
</comment>
<dbReference type="InterPro" id="IPR016181">
    <property type="entry name" value="Acyl_CoA_acyltransferase"/>
</dbReference>
<dbReference type="InterPro" id="IPR000182">
    <property type="entry name" value="GNAT_dom"/>
</dbReference>
<dbReference type="HAMAP" id="MF_01698">
    <property type="entry name" value="MshD"/>
    <property type="match status" value="1"/>
</dbReference>
<evidence type="ECO:0000313" key="7">
    <source>
        <dbReference type="Proteomes" id="UP001332243"/>
    </source>
</evidence>
<keyword evidence="2 4" id="KW-0677">Repeat</keyword>
<feature type="binding site" evidence="4">
    <location>
        <position position="250"/>
    </location>
    <ligand>
        <name>1D-myo-inositol 2-(L-cysteinylamino)-2-deoxy-alpha-D-glucopyranoside</name>
        <dbReference type="ChEBI" id="CHEBI:58887"/>
    </ligand>
</feature>
<comment type="function">
    <text evidence="4">Catalyzes the transfer of acetyl from acetyl-CoA to desacetylmycothiol (Cys-GlcN-Ins) to form mycothiol.</text>
</comment>
<feature type="binding site" evidence="4">
    <location>
        <position position="232"/>
    </location>
    <ligand>
        <name>1D-myo-inositol 2-(L-cysteinylamino)-2-deoxy-alpha-D-glucopyranoside</name>
        <dbReference type="ChEBI" id="CHEBI:58887"/>
    </ligand>
</feature>
<accession>A0ABU7RRY6</accession>
<keyword evidence="7" id="KW-1185">Reference proteome</keyword>
<evidence type="ECO:0000313" key="6">
    <source>
        <dbReference type="EMBL" id="MEE6259264.1"/>
    </source>
</evidence>
<dbReference type="SUPFAM" id="SSF55729">
    <property type="entry name" value="Acyl-CoA N-acyltransferases (Nat)"/>
    <property type="match status" value="1"/>
</dbReference>
<evidence type="ECO:0000259" key="5">
    <source>
        <dbReference type="PROSITE" id="PS51186"/>
    </source>
</evidence>
<dbReference type="PANTHER" id="PTHR43072">
    <property type="entry name" value="N-ACETYLTRANSFERASE"/>
    <property type="match status" value="1"/>
</dbReference>
<feature type="domain" description="N-acetyltransferase" evidence="5">
    <location>
        <begin position="12"/>
        <end position="156"/>
    </location>
</feature>
<keyword evidence="1 4" id="KW-0808">Transferase</keyword>
<comment type="catalytic activity">
    <reaction evidence="4">
        <text>1D-myo-inositol 2-(L-cysteinylamino)-2-deoxy-alpha-D-glucopyranoside + acetyl-CoA = mycothiol + CoA + H(+)</text>
        <dbReference type="Rhea" id="RHEA:26172"/>
        <dbReference type="ChEBI" id="CHEBI:15378"/>
        <dbReference type="ChEBI" id="CHEBI:16768"/>
        <dbReference type="ChEBI" id="CHEBI:57287"/>
        <dbReference type="ChEBI" id="CHEBI:57288"/>
        <dbReference type="ChEBI" id="CHEBI:58887"/>
        <dbReference type="EC" id="2.3.1.189"/>
    </reaction>
</comment>
<feature type="binding site" evidence="4">
    <location>
        <begin position="254"/>
        <end position="256"/>
    </location>
    <ligand>
        <name>acetyl-CoA</name>
        <dbReference type="ChEBI" id="CHEBI:57288"/>
        <label>2</label>
    </ligand>
</feature>
<dbReference type="PIRSF" id="PIRSF021524">
    <property type="entry name" value="MSH_acetyltransferase"/>
    <property type="match status" value="1"/>
</dbReference>
<name>A0ABU7RRY6_9ACTN</name>
<feature type="binding site" evidence="4">
    <location>
        <position position="191"/>
    </location>
    <ligand>
        <name>1D-myo-inositol 2-(L-cysteinylamino)-2-deoxy-alpha-D-glucopyranoside</name>
        <dbReference type="ChEBI" id="CHEBI:58887"/>
    </ligand>
</feature>
<dbReference type="RefSeq" id="WP_331214394.1">
    <property type="nucleotide sequence ID" value="NZ_JAZGQK010000010.1"/>
</dbReference>
<dbReference type="PANTHER" id="PTHR43072:SF51">
    <property type="entry name" value="ABC SUPERFAMILY TRANSPORT PROTEIN"/>
    <property type="match status" value="1"/>
</dbReference>
<dbReference type="EC" id="2.3.1.189" evidence="4"/>
<gene>
    <name evidence="4 6" type="primary">mshD</name>
    <name evidence="6" type="ORF">V1633_12280</name>
</gene>
<dbReference type="EMBL" id="JAZGQK010000010">
    <property type="protein sequence ID" value="MEE6259264.1"/>
    <property type="molecule type" value="Genomic_DNA"/>
</dbReference>
<reference evidence="6 7" key="1">
    <citation type="submission" date="2024-01" db="EMBL/GenBank/DDBJ databases">
        <title>Genome insights into Plantactinospora sonchi sp. nov.</title>
        <authorList>
            <person name="Wang L."/>
        </authorList>
    </citation>
    <scope>NUCLEOTIDE SEQUENCE [LARGE SCALE GENOMIC DNA]</scope>
    <source>
        <strain evidence="6 7">NEAU-QY2</strain>
    </source>
</reference>
<sequence>MIRKTAAERRIVRLDVLAPDDVEAVLGLAAAAGAADGADPLDEHVTLRLRHAVAGDARHLLVRDSADAPVGYAYLEAAETTGGLSAGLVVHPAHRRQGLGRALVEAARAAATATGDQLLVWAHGDHPSAAALALDLGFGRDRVLWQLRRSLREPLPEPPLPDGVSLRAFRPGEDDEDWLRVNRRAFADHPEQGRWTAADLRLRLDEPWFDPNGFLLAVEESTGRVLGFHWTKVHRRDSTGGAGPTEPIGEVYVLGVDPDTHGLGLGKALTLAGLHHLRDTGLSRVMLYVDESNTGAVALYARLGFANWVRHVQYRWPGSPTG</sequence>
<dbReference type="GO" id="GO:0035447">
    <property type="term" value="F:mycothiol synthase activity"/>
    <property type="evidence" value="ECO:0007669"/>
    <property type="project" value="UniProtKB-EC"/>
</dbReference>
<dbReference type="Gene3D" id="3.40.630.30">
    <property type="match status" value="1"/>
</dbReference>
<evidence type="ECO:0000256" key="1">
    <source>
        <dbReference type="ARBA" id="ARBA00022679"/>
    </source>
</evidence>
<comment type="subunit">
    <text evidence="4">Monomer.</text>
</comment>
<evidence type="ECO:0000256" key="2">
    <source>
        <dbReference type="ARBA" id="ARBA00022737"/>
    </source>
</evidence>
<feature type="binding site" evidence="4">
    <location>
        <position position="288"/>
    </location>
    <ligand>
        <name>1D-myo-inositol 2-(L-cysteinylamino)-2-deoxy-alpha-D-glucopyranoside</name>
        <dbReference type="ChEBI" id="CHEBI:58887"/>
    </ligand>
</feature>
<proteinExistence type="inferred from homology"/>
<feature type="binding site" evidence="4">
    <location>
        <begin position="88"/>
        <end position="90"/>
    </location>
    <ligand>
        <name>acetyl-CoA</name>
        <dbReference type="ChEBI" id="CHEBI:57288"/>
        <label>1</label>
    </ligand>
</feature>
<feature type="binding site" evidence="4">
    <location>
        <position position="43"/>
    </location>
    <ligand>
        <name>1D-myo-inositol 2-(L-cysteinylamino)-2-deoxy-alpha-D-glucopyranoside</name>
        <dbReference type="ChEBI" id="CHEBI:58887"/>
    </ligand>
</feature>
<evidence type="ECO:0000256" key="3">
    <source>
        <dbReference type="ARBA" id="ARBA00023315"/>
    </source>
</evidence>
<dbReference type="InterPro" id="IPR017813">
    <property type="entry name" value="Mycothiol_AcTrfase"/>
</dbReference>
<dbReference type="NCBIfam" id="TIGR03448">
    <property type="entry name" value="mycothiol_MshD"/>
    <property type="match status" value="1"/>
</dbReference>
<dbReference type="PROSITE" id="PS51186">
    <property type="entry name" value="GNAT"/>
    <property type="match status" value="2"/>
</dbReference>
<dbReference type="CDD" id="cd04301">
    <property type="entry name" value="NAT_SF"/>
    <property type="match status" value="2"/>
</dbReference>
<comment type="caution">
    <text evidence="6">The sequence shown here is derived from an EMBL/GenBank/DDBJ whole genome shotgun (WGS) entry which is preliminary data.</text>
</comment>
<evidence type="ECO:0000256" key="4">
    <source>
        <dbReference type="HAMAP-Rule" id="MF_01698"/>
    </source>
</evidence>
<comment type="caution">
    <text evidence="4">Lacks conserved residue(s) required for the propagation of feature annotation.</text>
</comment>
<feature type="binding site" evidence="4">
    <location>
        <begin position="261"/>
        <end position="267"/>
    </location>
    <ligand>
        <name>acetyl-CoA</name>
        <dbReference type="ChEBI" id="CHEBI:57288"/>
        <label>2</label>
    </ligand>
</feature>
<protein>
    <recommendedName>
        <fullName evidence="4">Mycothiol acetyltransferase</fullName>
        <shortName evidence="4">MSH acetyltransferase</shortName>
        <ecNumber evidence="4">2.3.1.189</ecNumber>
    </recommendedName>
    <alternativeName>
        <fullName evidence="4">Mycothiol synthase</fullName>
    </alternativeName>
</protein>
<feature type="domain" description="N-acetyltransferase" evidence="5">
    <location>
        <begin position="164"/>
        <end position="322"/>
    </location>
</feature>
<dbReference type="Pfam" id="PF13508">
    <property type="entry name" value="Acetyltransf_7"/>
    <property type="match status" value="1"/>
</dbReference>
<keyword evidence="3 4" id="KW-0012">Acyltransferase</keyword>
<dbReference type="Pfam" id="PF00583">
    <property type="entry name" value="Acetyltransf_1"/>
    <property type="match status" value="1"/>
</dbReference>